<gene>
    <name evidence="1" type="ORF">AWN73_17895</name>
</gene>
<dbReference type="Gene3D" id="3.60.15.10">
    <property type="entry name" value="Ribonuclease Z/Hydroxyacylglutathione hydrolase-like"/>
    <property type="match status" value="1"/>
</dbReference>
<organism evidence="1 2">
    <name type="scientific">Clostridium butyricum</name>
    <dbReference type="NCBI Taxonomy" id="1492"/>
    <lineage>
        <taxon>Bacteria</taxon>
        <taxon>Bacillati</taxon>
        <taxon>Bacillota</taxon>
        <taxon>Clostridia</taxon>
        <taxon>Eubacteriales</taxon>
        <taxon>Clostridiaceae</taxon>
        <taxon>Clostridium</taxon>
    </lineage>
</organism>
<reference evidence="1 2" key="1">
    <citation type="submission" date="2016-01" db="EMBL/GenBank/DDBJ databases">
        <title>Characterization of the Clostridium difficile lineages that are prevalent in Hong Kong and China.</title>
        <authorList>
            <person name="Kwok J.S.-L."/>
            <person name="Lam W.-Y."/>
            <person name="Ip M."/>
            <person name="Chan T.-F."/>
            <person name="Hawkey P.M."/>
            <person name="Tsui S.K.-W."/>
        </authorList>
    </citation>
    <scope>NUCLEOTIDE SEQUENCE [LARGE SCALE GENOMIC DNA]</scope>
    <source>
        <strain evidence="1 2">300064</strain>
    </source>
</reference>
<dbReference type="PANTHER" id="PTHR42967">
    <property type="entry name" value="METAL DEPENDENT HYDROLASE"/>
    <property type="match status" value="1"/>
</dbReference>
<dbReference type="GO" id="GO:0016787">
    <property type="term" value="F:hydrolase activity"/>
    <property type="evidence" value="ECO:0007669"/>
    <property type="project" value="UniProtKB-KW"/>
</dbReference>
<protein>
    <submittedName>
        <fullName evidence="1">Zn-dependent hydrolase</fullName>
    </submittedName>
</protein>
<accession>A0A2S7F7K1</accession>
<dbReference type="EMBL" id="LRDH01000133">
    <property type="protein sequence ID" value="PPV12729.1"/>
    <property type="molecule type" value="Genomic_DNA"/>
</dbReference>
<evidence type="ECO:0000313" key="2">
    <source>
        <dbReference type="Proteomes" id="UP000238081"/>
    </source>
</evidence>
<keyword evidence="1" id="KW-0378">Hydrolase</keyword>
<dbReference type="SUPFAM" id="SSF56281">
    <property type="entry name" value="Metallo-hydrolase/oxidoreductase"/>
    <property type="match status" value="1"/>
</dbReference>
<dbReference type="Pfam" id="PF13483">
    <property type="entry name" value="Lactamase_B_3"/>
    <property type="match status" value="1"/>
</dbReference>
<name>A0A2S7F7K1_CLOBU</name>
<dbReference type="RefSeq" id="WP_027636992.1">
    <property type="nucleotide sequence ID" value="NZ_CAVLFH010000001.1"/>
</dbReference>
<evidence type="ECO:0000313" key="1">
    <source>
        <dbReference type="EMBL" id="PPV12729.1"/>
    </source>
</evidence>
<comment type="caution">
    <text evidence="1">The sequence shown here is derived from an EMBL/GenBank/DDBJ whole genome shotgun (WGS) entry which is preliminary data.</text>
</comment>
<dbReference type="AlphaFoldDB" id="A0A2S7F7K1"/>
<dbReference type="Proteomes" id="UP000238081">
    <property type="component" value="Unassembled WGS sequence"/>
</dbReference>
<sequence length="214" mass="24486">MQLIWYGHSCFMIKTNEGKRILIDPFNKSLGYNIDFPKCDLITISHSHFDHSSINPINNDTKVIDTYGNFNLDFLQLKGFNSFHDDYNGLKRGMNIIYIYKFNNLTLAHLGDLGHIPAQPILNELNSLDFLLIPIGGNFTLDGKKAANLCKLLTPRYIIPMHYKTPVTDFALNDCKDFIISMKKVSKVNTNSIDLLKLDLKTKNMETILLQPPY</sequence>
<proteinExistence type="predicted"/>
<dbReference type="InterPro" id="IPR036866">
    <property type="entry name" value="RibonucZ/Hydroxyglut_hydro"/>
</dbReference>
<dbReference type="PANTHER" id="PTHR42967:SF1">
    <property type="entry name" value="MBL FOLD METALLO-HYDROLASE"/>
    <property type="match status" value="1"/>
</dbReference>